<dbReference type="InterPro" id="IPR036410">
    <property type="entry name" value="HSP_DnaJ_Cys-rich_dom_sf"/>
</dbReference>
<evidence type="ECO:0000313" key="9">
    <source>
        <dbReference type="EMBL" id="KKL97323.1"/>
    </source>
</evidence>
<dbReference type="PROSITE" id="PS50076">
    <property type="entry name" value="DNAJ_2"/>
    <property type="match status" value="1"/>
</dbReference>
<dbReference type="CDD" id="cd06257">
    <property type="entry name" value="DnaJ"/>
    <property type="match status" value="1"/>
</dbReference>
<dbReference type="InterPro" id="IPR036869">
    <property type="entry name" value="J_dom_sf"/>
</dbReference>
<dbReference type="InterPro" id="IPR012724">
    <property type="entry name" value="DnaJ"/>
</dbReference>
<proteinExistence type="inferred from homology"/>
<protein>
    <recommendedName>
        <fullName evidence="10">J domain-containing protein</fullName>
    </recommendedName>
</protein>
<dbReference type="EMBL" id="LAZR01018196">
    <property type="protein sequence ID" value="KKL97323.1"/>
    <property type="molecule type" value="Genomic_DNA"/>
</dbReference>
<dbReference type="InterPro" id="IPR001623">
    <property type="entry name" value="DnaJ_domain"/>
</dbReference>
<evidence type="ECO:0008006" key="10">
    <source>
        <dbReference type="Google" id="ProtNLM"/>
    </source>
</evidence>
<dbReference type="PANTHER" id="PTHR43096:SF52">
    <property type="entry name" value="DNAJ HOMOLOG 1, MITOCHONDRIAL-RELATED"/>
    <property type="match status" value="1"/>
</dbReference>
<evidence type="ECO:0000256" key="1">
    <source>
        <dbReference type="ARBA" id="ARBA00022723"/>
    </source>
</evidence>
<gene>
    <name evidence="9" type="ORF">LCGC14_1835640</name>
</gene>
<accession>A0A0F9GF01</accession>
<dbReference type="GO" id="GO:0051082">
    <property type="term" value="F:unfolded protein binding"/>
    <property type="evidence" value="ECO:0007669"/>
    <property type="project" value="InterPro"/>
</dbReference>
<dbReference type="NCBIfam" id="NF008035">
    <property type="entry name" value="PRK10767.1"/>
    <property type="match status" value="1"/>
</dbReference>
<organism evidence="9">
    <name type="scientific">marine sediment metagenome</name>
    <dbReference type="NCBI Taxonomy" id="412755"/>
    <lineage>
        <taxon>unclassified sequences</taxon>
        <taxon>metagenomes</taxon>
        <taxon>ecological metagenomes</taxon>
    </lineage>
</organism>
<dbReference type="PROSITE" id="PS51188">
    <property type="entry name" value="ZF_CR"/>
    <property type="match status" value="1"/>
</dbReference>
<dbReference type="AlphaFoldDB" id="A0A0F9GF01"/>
<evidence type="ECO:0000256" key="3">
    <source>
        <dbReference type="ARBA" id="ARBA00022771"/>
    </source>
</evidence>
<name>A0A0F9GF01_9ZZZZ</name>
<evidence type="ECO:0000259" key="7">
    <source>
        <dbReference type="PROSITE" id="PS50076"/>
    </source>
</evidence>
<dbReference type="GO" id="GO:0005524">
    <property type="term" value="F:ATP binding"/>
    <property type="evidence" value="ECO:0007669"/>
    <property type="project" value="InterPro"/>
</dbReference>
<evidence type="ECO:0000256" key="6">
    <source>
        <dbReference type="SAM" id="MobiDB-lite"/>
    </source>
</evidence>
<evidence type="ECO:0000256" key="5">
    <source>
        <dbReference type="ARBA" id="ARBA00023186"/>
    </source>
</evidence>
<dbReference type="GO" id="GO:0009408">
    <property type="term" value="P:response to heat"/>
    <property type="evidence" value="ECO:0007669"/>
    <property type="project" value="InterPro"/>
</dbReference>
<comment type="caution">
    <text evidence="9">The sequence shown here is derived from an EMBL/GenBank/DDBJ whole genome shotgun (WGS) entry which is preliminary data.</text>
</comment>
<feature type="region of interest" description="Disordered" evidence="6">
    <location>
        <begin position="363"/>
        <end position="383"/>
    </location>
</feature>
<dbReference type="Pfam" id="PF01556">
    <property type="entry name" value="DnaJ_C"/>
    <property type="match status" value="1"/>
</dbReference>
<sequence length="383" mass="40884">MSAVKDYYKLLGVEKAASLDEIKKAYRKLARKCHPDLNPGDKGAEKRFKDLSEAYAVLNDKDKRNEYDNFGRSPFDGAGGFNPFGQGTGGFGQGAGGQAYSNFDFDFGDVFGDIFGQTGAHARGHQATFRKGADIASPVEVTLEDAFGGVTKRMTYKRELPCNHCGATGVESSQFCPRCQGTGRTHVSKGFFRVADRCAECEGTGRKTTKICTGCSGMGKTFATESVNVKIPAGVDNGSSVKLRGKGNGGLGGAPAGDLRLKISVRPHELFERKGDDVIIMLPLTFPEAALGAKVEVPTVDGSTMMTIPAGTQGGQKFKLRGKGFTRPGGRSHGDMYVTIVISVPVKMDKAGREAAETIKGSYKDDPRAGMARMANMDKSVKK</sequence>
<dbReference type="Gene3D" id="1.10.287.110">
    <property type="entry name" value="DnaJ domain"/>
    <property type="match status" value="1"/>
</dbReference>
<dbReference type="PRINTS" id="PR00625">
    <property type="entry name" value="JDOMAIN"/>
</dbReference>
<dbReference type="InterPro" id="IPR001305">
    <property type="entry name" value="HSP_DnaJ_Cys-rich_dom"/>
</dbReference>
<keyword evidence="5" id="KW-0143">Chaperone</keyword>
<dbReference type="PANTHER" id="PTHR43096">
    <property type="entry name" value="DNAJ HOMOLOG 1, MITOCHONDRIAL-RELATED"/>
    <property type="match status" value="1"/>
</dbReference>
<dbReference type="GO" id="GO:0005737">
    <property type="term" value="C:cytoplasm"/>
    <property type="evidence" value="ECO:0007669"/>
    <property type="project" value="TreeGrafter"/>
</dbReference>
<evidence type="ECO:0000256" key="4">
    <source>
        <dbReference type="ARBA" id="ARBA00022833"/>
    </source>
</evidence>
<evidence type="ECO:0000259" key="8">
    <source>
        <dbReference type="PROSITE" id="PS51188"/>
    </source>
</evidence>
<dbReference type="GO" id="GO:0031072">
    <property type="term" value="F:heat shock protein binding"/>
    <property type="evidence" value="ECO:0007669"/>
    <property type="project" value="InterPro"/>
</dbReference>
<dbReference type="CDD" id="cd10747">
    <property type="entry name" value="DnaJ_C"/>
    <property type="match status" value="1"/>
</dbReference>
<dbReference type="GO" id="GO:0008270">
    <property type="term" value="F:zinc ion binding"/>
    <property type="evidence" value="ECO:0007669"/>
    <property type="project" value="UniProtKB-KW"/>
</dbReference>
<keyword evidence="1" id="KW-0479">Metal-binding</keyword>
<keyword evidence="3" id="KW-0863">Zinc-finger</keyword>
<reference evidence="9" key="1">
    <citation type="journal article" date="2015" name="Nature">
        <title>Complex archaea that bridge the gap between prokaryotes and eukaryotes.</title>
        <authorList>
            <person name="Spang A."/>
            <person name="Saw J.H."/>
            <person name="Jorgensen S.L."/>
            <person name="Zaremba-Niedzwiedzka K."/>
            <person name="Martijn J."/>
            <person name="Lind A.E."/>
            <person name="van Eijk R."/>
            <person name="Schleper C."/>
            <person name="Guy L."/>
            <person name="Ettema T.J."/>
        </authorList>
    </citation>
    <scope>NUCLEOTIDE SEQUENCE</scope>
</reference>
<dbReference type="Pfam" id="PF00226">
    <property type="entry name" value="DnaJ"/>
    <property type="match status" value="1"/>
</dbReference>
<dbReference type="InterPro" id="IPR002939">
    <property type="entry name" value="DnaJ_C"/>
</dbReference>
<dbReference type="SUPFAM" id="SSF57938">
    <property type="entry name" value="DnaJ/Hsp40 cysteine-rich domain"/>
    <property type="match status" value="1"/>
</dbReference>
<dbReference type="HAMAP" id="MF_01152">
    <property type="entry name" value="DnaJ"/>
    <property type="match status" value="1"/>
</dbReference>
<dbReference type="GO" id="GO:0042026">
    <property type="term" value="P:protein refolding"/>
    <property type="evidence" value="ECO:0007669"/>
    <property type="project" value="TreeGrafter"/>
</dbReference>
<dbReference type="FunFam" id="2.60.260.20:FF:000005">
    <property type="entry name" value="Chaperone protein dnaJ 1, mitochondrial"/>
    <property type="match status" value="1"/>
</dbReference>
<keyword evidence="2" id="KW-0677">Repeat</keyword>
<dbReference type="Gene3D" id="2.10.230.10">
    <property type="entry name" value="Heat shock protein DnaJ, cysteine-rich domain"/>
    <property type="match status" value="1"/>
</dbReference>
<dbReference type="SUPFAM" id="SSF49493">
    <property type="entry name" value="HSP40/DnaJ peptide-binding domain"/>
    <property type="match status" value="2"/>
</dbReference>
<dbReference type="PROSITE" id="PS00636">
    <property type="entry name" value="DNAJ_1"/>
    <property type="match status" value="1"/>
</dbReference>
<dbReference type="InterPro" id="IPR008971">
    <property type="entry name" value="HSP40/DnaJ_pept-bd"/>
</dbReference>
<feature type="domain" description="CR-type" evidence="8">
    <location>
        <begin position="149"/>
        <end position="224"/>
    </location>
</feature>
<dbReference type="SMART" id="SM00271">
    <property type="entry name" value="DnaJ"/>
    <property type="match status" value="1"/>
</dbReference>
<dbReference type="SUPFAM" id="SSF46565">
    <property type="entry name" value="Chaperone J-domain"/>
    <property type="match status" value="1"/>
</dbReference>
<dbReference type="InterPro" id="IPR018253">
    <property type="entry name" value="DnaJ_domain_CS"/>
</dbReference>
<evidence type="ECO:0000256" key="2">
    <source>
        <dbReference type="ARBA" id="ARBA00022737"/>
    </source>
</evidence>
<dbReference type="Gene3D" id="2.60.260.20">
    <property type="entry name" value="Urease metallochaperone UreE, N-terminal domain"/>
    <property type="match status" value="2"/>
</dbReference>
<keyword evidence="4" id="KW-0862">Zinc</keyword>
<feature type="domain" description="J" evidence="7">
    <location>
        <begin position="6"/>
        <end position="71"/>
    </location>
</feature>